<reference evidence="8" key="1">
    <citation type="journal article" date="2019" name="Int. J. Syst. Evol. Microbiol.">
        <title>The Global Catalogue of Microorganisms (GCM) 10K type strain sequencing project: providing services to taxonomists for standard genome sequencing and annotation.</title>
        <authorList>
            <consortium name="The Broad Institute Genomics Platform"/>
            <consortium name="The Broad Institute Genome Sequencing Center for Infectious Disease"/>
            <person name="Wu L."/>
            <person name="Ma J."/>
        </authorList>
    </citation>
    <scope>NUCLEOTIDE SEQUENCE [LARGE SCALE GENOMIC DNA]</scope>
    <source>
        <strain evidence="8">CECT 7956</strain>
    </source>
</reference>
<keyword evidence="2 4" id="KW-0560">Oxidoreductase</keyword>
<feature type="domain" description="D-isomer specific 2-hydroxyacid dehydrogenase NAD-binding" evidence="6">
    <location>
        <begin position="108"/>
        <end position="283"/>
    </location>
</feature>
<dbReference type="InterPro" id="IPR050418">
    <property type="entry name" value="D-iso_2-hydroxyacid_DH_PdxB"/>
</dbReference>
<name>A0ABV7YZ46_9BACT</name>
<keyword evidence="3" id="KW-0520">NAD</keyword>
<proteinExistence type="inferred from homology"/>
<evidence type="ECO:0000313" key="7">
    <source>
        <dbReference type="EMBL" id="MFC3811228.1"/>
    </source>
</evidence>
<accession>A0ABV7YZ46</accession>
<comment type="caution">
    <text evidence="7">The sequence shown here is derived from an EMBL/GenBank/DDBJ whole genome shotgun (WGS) entry which is preliminary data.</text>
</comment>
<evidence type="ECO:0000256" key="2">
    <source>
        <dbReference type="ARBA" id="ARBA00023002"/>
    </source>
</evidence>
<dbReference type="EMBL" id="JBHRYQ010000001">
    <property type="protein sequence ID" value="MFC3811228.1"/>
    <property type="molecule type" value="Genomic_DNA"/>
</dbReference>
<keyword evidence="8" id="KW-1185">Reference proteome</keyword>
<dbReference type="InterPro" id="IPR029753">
    <property type="entry name" value="D-isomer_DH_CS"/>
</dbReference>
<dbReference type="PANTHER" id="PTHR43761">
    <property type="entry name" value="D-ISOMER SPECIFIC 2-HYDROXYACID DEHYDROGENASE FAMILY PROTEIN (AFU_ORTHOLOGUE AFUA_1G13630)"/>
    <property type="match status" value="1"/>
</dbReference>
<sequence>MKIVYLDSFTVNPKEIDLEIFKDFGDFKMYDRTTATQVVERAQDADILLVNKVKITADVLEKLPKLKYIGVTATGYNIVDVHAAAAKGITVTNARNYSSMSVAQQTFAMILAFSNRLAEHDNPKKWASQPDFCYYDYTITELEGKVLGLLGFGDIGKAVARIGMAFGMQIIVHKKTPFAEPIAGITEVSQDELFSKSDYLSLHCPLTPENEGLVNINQISKMKSSAVLINTARGGLINENDLSDALNAKRIAGAYLDVLTEEPPKPSNPLLISKNCKVSPHIAWASLEARQKLIQIVYDNIKAFLAGSPQNVVK</sequence>
<feature type="domain" description="D-isomer specific 2-hydroxyacid dehydrogenase catalytic" evidence="5">
    <location>
        <begin position="14"/>
        <end position="313"/>
    </location>
</feature>
<dbReference type="InterPro" id="IPR006139">
    <property type="entry name" value="D-isomer_2_OHA_DH_cat_dom"/>
</dbReference>
<evidence type="ECO:0000259" key="6">
    <source>
        <dbReference type="Pfam" id="PF02826"/>
    </source>
</evidence>
<dbReference type="PANTHER" id="PTHR43761:SF1">
    <property type="entry name" value="D-ISOMER SPECIFIC 2-HYDROXYACID DEHYDROGENASE CATALYTIC DOMAIN-CONTAINING PROTEIN-RELATED"/>
    <property type="match status" value="1"/>
</dbReference>
<dbReference type="SUPFAM" id="SSF51735">
    <property type="entry name" value="NAD(P)-binding Rossmann-fold domains"/>
    <property type="match status" value="1"/>
</dbReference>
<dbReference type="Gene3D" id="3.40.50.720">
    <property type="entry name" value="NAD(P)-binding Rossmann-like Domain"/>
    <property type="match status" value="2"/>
</dbReference>
<dbReference type="Proteomes" id="UP001595616">
    <property type="component" value="Unassembled WGS sequence"/>
</dbReference>
<dbReference type="Pfam" id="PF00389">
    <property type="entry name" value="2-Hacid_dh"/>
    <property type="match status" value="1"/>
</dbReference>
<evidence type="ECO:0000256" key="3">
    <source>
        <dbReference type="ARBA" id="ARBA00023027"/>
    </source>
</evidence>
<dbReference type="InterPro" id="IPR006140">
    <property type="entry name" value="D-isomer_DH_NAD-bd"/>
</dbReference>
<dbReference type="Pfam" id="PF02826">
    <property type="entry name" value="2-Hacid_dh_C"/>
    <property type="match status" value="1"/>
</dbReference>
<comment type="similarity">
    <text evidence="1 4">Belongs to the D-isomer specific 2-hydroxyacid dehydrogenase family.</text>
</comment>
<dbReference type="InterPro" id="IPR036291">
    <property type="entry name" value="NAD(P)-bd_dom_sf"/>
</dbReference>
<organism evidence="7 8">
    <name type="scientific">Lacihabitans lacunae</name>
    <dbReference type="NCBI Taxonomy" id="1028214"/>
    <lineage>
        <taxon>Bacteria</taxon>
        <taxon>Pseudomonadati</taxon>
        <taxon>Bacteroidota</taxon>
        <taxon>Cytophagia</taxon>
        <taxon>Cytophagales</taxon>
        <taxon>Leadbetterellaceae</taxon>
        <taxon>Lacihabitans</taxon>
    </lineage>
</organism>
<dbReference type="RefSeq" id="WP_379838053.1">
    <property type="nucleotide sequence ID" value="NZ_JBHRYQ010000001.1"/>
</dbReference>
<dbReference type="CDD" id="cd12162">
    <property type="entry name" value="2-Hacid_dh_4"/>
    <property type="match status" value="1"/>
</dbReference>
<evidence type="ECO:0000313" key="8">
    <source>
        <dbReference type="Proteomes" id="UP001595616"/>
    </source>
</evidence>
<gene>
    <name evidence="7" type="ORF">ACFOOI_11225</name>
</gene>
<evidence type="ECO:0000259" key="5">
    <source>
        <dbReference type="Pfam" id="PF00389"/>
    </source>
</evidence>
<dbReference type="PROSITE" id="PS00671">
    <property type="entry name" value="D_2_HYDROXYACID_DH_3"/>
    <property type="match status" value="1"/>
</dbReference>
<evidence type="ECO:0000256" key="4">
    <source>
        <dbReference type="RuleBase" id="RU003719"/>
    </source>
</evidence>
<protein>
    <submittedName>
        <fullName evidence="7">D-2-hydroxyacid dehydrogenase</fullName>
    </submittedName>
</protein>
<dbReference type="SUPFAM" id="SSF52283">
    <property type="entry name" value="Formate/glycerate dehydrogenase catalytic domain-like"/>
    <property type="match status" value="1"/>
</dbReference>
<evidence type="ECO:0000256" key="1">
    <source>
        <dbReference type="ARBA" id="ARBA00005854"/>
    </source>
</evidence>